<dbReference type="PANTHER" id="PTHR42898">
    <property type="entry name" value="TROPINONE REDUCTASE"/>
    <property type="match status" value="1"/>
</dbReference>
<evidence type="ECO:0000256" key="1">
    <source>
        <dbReference type="ARBA" id="ARBA00022857"/>
    </source>
</evidence>
<dbReference type="PANTHER" id="PTHR42898:SF6">
    <property type="entry name" value="NADP-DEPENDENT MANNITOL DEHYDROGENASE"/>
    <property type="match status" value="1"/>
</dbReference>
<dbReference type="PROSITE" id="PS00061">
    <property type="entry name" value="ADH_SHORT"/>
    <property type="match status" value="1"/>
</dbReference>
<dbReference type="SUPFAM" id="SSF51735">
    <property type="entry name" value="NAD(P)-binding Rossmann-fold domains"/>
    <property type="match status" value="1"/>
</dbReference>
<keyword evidence="2" id="KW-0560">Oxidoreductase</keyword>
<accession>A0A5J5C2B5</accession>
<dbReference type="EMBL" id="CM018031">
    <property type="protein sequence ID" value="KAA8549319.1"/>
    <property type="molecule type" value="Genomic_DNA"/>
</dbReference>
<dbReference type="InterPro" id="IPR002347">
    <property type="entry name" value="SDR_fam"/>
</dbReference>
<proteinExistence type="inferred from homology"/>
<evidence type="ECO:0000313" key="4">
    <source>
        <dbReference type="EMBL" id="KAA8549319.1"/>
    </source>
</evidence>
<dbReference type="PRINTS" id="PR00080">
    <property type="entry name" value="SDRFAMILY"/>
</dbReference>
<dbReference type="Proteomes" id="UP000325577">
    <property type="component" value="Linkage Group LG0"/>
</dbReference>
<organism evidence="4 5">
    <name type="scientific">Nyssa sinensis</name>
    <dbReference type="NCBI Taxonomy" id="561372"/>
    <lineage>
        <taxon>Eukaryota</taxon>
        <taxon>Viridiplantae</taxon>
        <taxon>Streptophyta</taxon>
        <taxon>Embryophyta</taxon>
        <taxon>Tracheophyta</taxon>
        <taxon>Spermatophyta</taxon>
        <taxon>Magnoliopsida</taxon>
        <taxon>eudicotyledons</taxon>
        <taxon>Gunneridae</taxon>
        <taxon>Pentapetalae</taxon>
        <taxon>asterids</taxon>
        <taxon>Cornales</taxon>
        <taxon>Nyssaceae</taxon>
        <taxon>Nyssa</taxon>
    </lineage>
</organism>
<evidence type="ECO:0000256" key="2">
    <source>
        <dbReference type="ARBA" id="ARBA00023002"/>
    </source>
</evidence>
<dbReference type="InterPro" id="IPR020904">
    <property type="entry name" value="Sc_DH/Rdtase_CS"/>
</dbReference>
<keyword evidence="1" id="KW-0521">NADP</keyword>
<evidence type="ECO:0000256" key="3">
    <source>
        <dbReference type="RuleBase" id="RU000363"/>
    </source>
</evidence>
<evidence type="ECO:0000313" key="5">
    <source>
        <dbReference type="Proteomes" id="UP000325577"/>
    </source>
</evidence>
<dbReference type="GO" id="GO:0016616">
    <property type="term" value="F:oxidoreductase activity, acting on the CH-OH group of donors, NAD or NADP as acceptor"/>
    <property type="evidence" value="ECO:0007669"/>
    <property type="project" value="UniProtKB-ARBA"/>
</dbReference>
<sequence>MGQAGHSRWSLKGMTALVTGGTKGIGHAVVEELAGLGAIVHTCSRNEAELHECLQNWKEKGFVVTGSVCDVSLRAQREKLMEAVSSIFNGKLNILVNNAGTVIWKPTVEITAEEFSTIMSTNFESAYHLSQLAHPLLKAQGGGSIVFMSSVAGLMSVNYISVYAATKGAMNQLTKNLACEWAKDNIRSNAIAPWYIGTPLVEQVIFFTPSNFLFSVFAFKVNRVTDQSGRSFIQLIIMTVLFTKKIKFKIKVLKFTKLFKLRNYDNSFYLLYCICVISKYTY</sequence>
<dbReference type="OrthoDB" id="832221at2759"/>
<dbReference type="InterPro" id="IPR045000">
    <property type="entry name" value="TR"/>
</dbReference>
<protein>
    <submittedName>
        <fullName evidence="4">Uncharacterized protein</fullName>
    </submittedName>
</protein>
<dbReference type="Pfam" id="PF00106">
    <property type="entry name" value="adh_short"/>
    <property type="match status" value="1"/>
</dbReference>
<dbReference type="AlphaFoldDB" id="A0A5J5C2B5"/>
<reference evidence="4 5" key="1">
    <citation type="submission" date="2019-09" db="EMBL/GenBank/DDBJ databases">
        <title>A chromosome-level genome assembly of the Chinese tupelo Nyssa sinensis.</title>
        <authorList>
            <person name="Yang X."/>
            <person name="Kang M."/>
            <person name="Yang Y."/>
            <person name="Xiong H."/>
            <person name="Wang M."/>
            <person name="Zhang Z."/>
            <person name="Wang Z."/>
            <person name="Wu H."/>
            <person name="Ma T."/>
            <person name="Liu J."/>
            <person name="Xi Z."/>
        </authorList>
    </citation>
    <scope>NUCLEOTIDE SEQUENCE [LARGE SCALE GENOMIC DNA]</scope>
    <source>
        <strain evidence="4">J267</strain>
        <tissue evidence="4">Leaf</tissue>
    </source>
</reference>
<gene>
    <name evidence="4" type="ORF">F0562_001003</name>
</gene>
<dbReference type="FunFam" id="3.40.50.720:FF:000084">
    <property type="entry name" value="Short-chain dehydrogenase reductase"/>
    <property type="match status" value="1"/>
</dbReference>
<comment type="similarity">
    <text evidence="3">Belongs to the short-chain dehydrogenases/reductases (SDR) family.</text>
</comment>
<dbReference type="Gene3D" id="3.40.50.720">
    <property type="entry name" value="NAD(P)-binding Rossmann-like Domain"/>
    <property type="match status" value="1"/>
</dbReference>
<keyword evidence="5" id="KW-1185">Reference proteome</keyword>
<dbReference type="PRINTS" id="PR00081">
    <property type="entry name" value="GDHRDH"/>
</dbReference>
<dbReference type="InterPro" id="IPR036291">
    <property type="entry name" value="NAD(P)-bd_dom_sf"/>
</dbReference>
<name>A0A5J5C2B5_9ASTE</name>